<dbReference type="GO" id="GO:0004146">
    <property type="term" value="F:dihydrofolate reductase activity"/>
    <property type="evidence" value="ECO:0007669"/>
    <property type="project" value="UniProtKB-EC"/>
</dbReference>
<gene>
    <name evidence="10" type="ORF">EKO23_19990</name>
</gene>
<keyword evidence="6 7" id="KW-0560">Oxidoreductase</keyword>
<comment type="pathway">
    <text evidence="1 7">Cofactor biosynthesis; tetrahydrofolate biosynthesis; 5,6,7,8-tetrahydrofolate from 7,8-dihydrofolate: step 1/1.</text>
</comment>
<dbReference type="GO" id="GO:0046655">
    <property type="term" value="P:folic acid metabolic process"/>
    <property type="evidence" value="ECO:0007669"/>
    <property type="project" value="TreeGrafter"/>
</dbReference>
<evidence type="ECO:0000256" key="2">
    <source>
        <dbReference type="ARBA" id="ARBA00009539"/>
    </source>
</evidence>
<keyword evidence="4 7" id="KW-0554">One-carbon metabolism</keyword>
<protein>
    <recommendedName>
        <fullName evidence="3 7">Dihydrofolate reductase</fullName>
        <ecNumber evidence="3 7">1.5.1.3</ecNumber>
    </recommendedName>
</protein>
<proteinExistence type="inferred from homology"/>
<dbReference type="Proteomes" id="UP000295198">
    <property type="component" value="Unassembled WGS sequence"/>
</dbReference>
<evidence type="ECO:0000256" key="4">
    <source>
        <dbReference type="ARBA" id="ARBA00022563"/>
    </source>
</evidence>
<dbReference type="EC" id="1.5.1.3" evidence="3 7"/>
<dbReference type="SUPFAM" id="SSF53597">
    <property type="entry name" value="Dihydrofolate reductase-like"/>
    <property type="match status" value="1"/>
</dbReference>
<evidence type="ECO:0000256" key="3">
    <source>
        <dbReference type="ARBA" id="ARBA00012856"/>
    </source>
</evidence>
<feature type="domain" description="DHFR" evidence="9">
    <location>
        <begin position="7"/>
        <end position="160"/>
    </location>
</feature>
<dbReference type="InterPro" id="IPR001796">
    <property type="entry name" value="DHFR_dom"/>
</dbReference>
<dbReference type="OrthoDB" id="9804315at2"/>
<name>A0A4Q4Z6Y0_9ACTN</name>
<dbReference type="InterPro" id="IPR017925">
    <property type="entry name" value="DHFR_CS"/>
</dbReference>
<dbReference type="PROSITE" id="PS51330">
    <property type="entry name" value="DHFR_2"/>
    <property type="match status" value="1"/>
</dbReference>
<dbReference type="Pfam" id="PF00186">
    <property type="entry name" value="DHFR_1"/>
    <property type="match status" value="1"/>
</dbReference>
<evidence type="ECO:0000256" key="5">
    <source>
        <dbReference type="ARBA" id="ARBA00022857"/>
    </source>
</evidence>
<dbReference type="PIRSF" id="PIRSF000194">
    <property type="entry name" value="DHFR"/>
    <property type="match status" value="1"/>
</dbReference>
<dbReference type="UniPathway" id="UPA00077">
    <property type="reaction ID" value="UER00158"/>
</dbReference>
<dbReference type="PROSITE" id="PS00075">
    <property type="entry name" value="DHFR_1"/>
    <property type="match status" value="1"/>
</dbReference>
<dbReference type="PANTHER" id="PTHR48069">
    <property type="entry name" value="DIHYDROFOLATE REDUCTASE"/>
    <property type="match status" value="1"/>
</dbReference>
<reference evidence="10 11" key="1">
    <citation type="submission" date="2019-01" db="EMBL/GenBank/DDBJ databases">
        <title>Nocardioides guangzhouensis sp. nov., an actinobacterium isolated from soil.</title>
        <authorList>
            <person name="Fu Y."/>
            <person name="Cai Y."/>
            <person name="Lin Z."/>
            <person name="Chen P."/>
        </authorList>
    </citation>
    <scope>NUCLEOTIDE SEQUENCE [LARGE SCALE GENOMIC DNA]</scope>
    <source>
        <strain evidence="10 11">130</strain>
    </source>
</reference>
<dbReference type="InterPro" id="IPR024072">
    <property type="entry name" value="DHFR-like_dom_sf"/>
</dbReference>
<dbReference type="Gene3D" id="3.40.430.10">
    <property type="entry name" value="Dihydrofolate Reductase, subunit A"/>
    <property type="match status" value="1"/>
</dbReference>
<keyword evidence="11" id="KW-1185">Reference proteome</keyword>
<dbReference type="GO" id="GO:0050661">
    <property type="term" value="F:NADP binding"/>
    <property type="evidence" value="ECO:0007669"/>
    <property type="project" value="InterPro"/>
</dbReference>
<dbReference type="GO" id="GO:0046654">
    <property type="term" value="P:tetrahydrofolate biosynthetic process"/>
    <property type="evidence" value="ECO:0007669"/>
    <property type="project" value="UniProtKB-UniPathway"/>
</dbReference>
<dbReference type="CDD" id="cd00209">
    <property type="entry name" value="DHFR"/>
    <property type="match status" value="1"/>
</dbReference>
<organism evidence="10 11">
    <name type="scientific">Nocardioides guangzhouensis</name>
    <dbReference type="NCBI Taxonomy" id="2497878"/>
    <lineage>
        <taxon>Bacteria</taxon>
        <taxon>Bacillati</taxon>
        <taxon>Actinomycetota</taxon>
        <taxon>Actinomycetes</taxon>
        <taxon>Propionibacteriales</taxon>
        <taxon>Nocardioidaceae</taxon>
        <taxon>Nocardioides</taxon>
    </lineage>
</organism>
<keyword evidence="5 7" id="KW-0521">NADP</keyword>
<comment type="similarity">
    <text evidence="2 7 8">Belongs to the dihydrofolate reductase family.</text>
</comment>
<dbReference type="RefSeq" id="WP_134719998.1">
    <property type="nucleotide sequence ID" value="NZ_SDKM01000037.1"/>
</dbReference>
<evidence type="ECO:0000259" key="9">
    <source>
        <dbReference type="PROSITE" id="PS51330"/>
    </source>
</evidence>
<evidence type="ECO:0000313" key="10">
    <source>
        <dbReference type="EMBL" id="RYP83125.1"/>
    </source>
</evidence>
<dbReference type="PANTHER" id="PTHR48069:SF3">
    <property type="entry name" value="DIHYDROFOLATE REDUCTASE"/>
    <property type="match status" value="1"/>
</dbReference>
<dbReference type="PRINTS" id="PR00070">
    <property type="entry name" value="DHFR"/>
</dbReference>
<dbReference type="EMBL" id="SDKM01000037">
    <property type="protein sequence ID" value="RYP83125.1"/>
    <property type="molecule type" value="Genomic_DNA"/>
</dbReference>
<evidence type="ECO:0000256" key="1">
    <source>
        <dbReference type="ARBA" id="ARBA00004903"/>
    </source>
</evidence>
<evidence type="ECO:0000313" key="11">
    <source>
        <dbReference type="Proteomes" id="UP000295198"/>
    </source>
</evidence>
<dbReference type="GO" id="GO:0046452">
    <property type="term" value="P:dihydrofolate metabolic process"/>
    <property type="evidence" value="ECO:0007669"/>
    <property type="project" value="TreeGrafter"/>
</dbReference>
<evidence type="ECO:0000256" key="8">
    <source>
        <dbReference type="RuleBase" id="RU004474"/>
    </source>
</evidence>
<comment type="caution">
    <text evidence="10">The sequence shown here is derived from an EMBL/GenBank/DDBJ whole genome shotgun (WGS) entry which is preliminary data.</text>
</comment>
<dbReference type="AlphaFoldDB" id="A0A4Q4Z6Y0"/>
<dbReference type="GO" id="GO:0005829">
    <property type="term" value="C:cytosol"/>
    <property type="evidence" value="ECO:0007669"/>
    <property type="project" value="TreeGrafter"/>
</dbReference>
<sequence length="160" mass="17972">MTPASKRVVLVAAVAENGVIGLDGDIPWSIPEDLKHFRAVTRDNTVVMGRRTFESIGHPLPFRTNVVVTRDRTWSYDGVFVAHDVDEAIALAQDFPGDVMVIGGAQIYAAAMPRATHQVLTEVRQRPDGDTTYPVWDRAAWVETKREPHEGFDFVWWERG</sequence>
<comment type="function">
    <text evidence="7">Key enzyme in folate metabolism. Catalyzes an essential reaction for de novo glycine and purine synthesis, and for DNA precursor synthesis.</text>
</comment>
<accession>A0A4Q4Z6Y0</accession>
<comment type="catalytic activity">
    <reaction evidence="7">
        <text>(6S)-5,6,7,8-tetrahydrofolate + NADP(+) = 7,8-dihydrofolate + NADPH + H(+)</text>
        <dbReference type="Rhea" id="RHEA:15009"/>
        <dbReference type="ChEBI" id="CHEBI:15378"/>
        <dbReference type="ChEBI" id="CHEBI:57451"/>
        <dbReference type="ChEBI" id="CHEBI:57453"/>
        <dbReference type="ChEBI" id="CHEBI:57783"/>
        <dbReference type="ChEBI" id="CHEBI:58349"/>
        <dbReference type="EC" id="1.5.1.3"/>
    </reaction>
</comment>
<dbReference type="InterPro" id="IPR012259">
    <property type="entry name" value="DHFR"/>
</dbReference>
<dbReference type="GO" id="GO:0006730">
    <property type="term" value="P:one-carbon metabolic process"/>
    <property type="evidence" value="ECO:0007669"/>
    <property type="project" value="UniProtKB-KW"/>
</dbReference>
<evidence type="ECO:0000256" key="6">
    <source>
        <dbReference type="ARBA" id="ARBA00023002"/>
    </source>
</evidence>
<evidence type="ECO:0000256" key="7">
    <source>
        <dbReference type="PIRNR" id="PIRNR000194"/>
    </source>
</evidence>